<protein>
    <submittedName>
        <fullName evidence="3">M81 family metallopeptidase</fullName>
    </submittedName>
</protein>
<feature type="domain" description="Microcystin LR degradation protein MlrC C-terminal" evidence="1">
    <location>
        <begin position="298"/>
        <end position="474"/>
    </location>
</feature>
<dbReference type="EMBL" id="CP162599">
    <property type="protein sequence ID" value="XDK34185.1"/>
    <property type="molecule type" value="Genomic_DNA"/>
</dbReference>
<dbReference type="PIRSF" id="PIRSF012702">
    <property type="entry name" value="UCP012702"/>
    <property type="match status" value="1"/>
</dbReference>
<dbReference type="InterPro" id="IPR015995">
    <property type="entry name" value="MlrC_N"/>
</dbReference>
<evidence type="ECO:0000259" key="1">
    <source>
        <dbReference type="Pfam" id="PF07171"/>
    </source>
</evidence>
<accession>A0AB39HUH9</accession>
<organism evidence="3">
    <name type="scientific">Ornithinibacillus sp. 4-3</name>
    <dbReference type="NCBI Taxonomy" id="3231488"/>
    <lineage>
        <taxon>Bacteria</taxon>
        <taxon>Bacillati</taxon>
        <taxon>Bacillota</taxon>
        <taxon>Bacilli</taxon>
        <taxon>Bacillales</taxon>
        <taxon>Bacillaceae</taxon>
        <taxon>Ornithinibacillus</taxon>
    </lineage>
</organism>
<dbReference type="InterPro" id="IPR009197">
    <property type="entry name" value="MlrC"/>
</dbReference>
<evidence type="ECO:0000313" key="3">
    <source>
        <dbReference type="EMBL" id="XDK34185.1"/>
    </source>
</evidence>
<dbReference type="InterPro" id="IPR010799">
    <property type="entry name" value="MlrC_C"/>
</dbReference>
<proteinExistence type="predicted"/>
<name>A0AB39HUH9_9BACI</name>
<dbReference type="RefSeq" id="WP_368654862.1">
    <property type="nucleotide sequence ID" value="NZ_CP162599.1"/>
</dbReference>
<feature type="domain" description="Microcystin LR degradation protein MlrC N-terminal" evidence="2">
    <location>
        <begin position="2"/>
        <end position="286"/>
    </location>
</feature>
<gene>
    <name evidence="3" type="ORF">AB4Y30_07505</name>
</gene>
<evidence type="ECO:0000259" key="2">
    <source>
        <dbReference type="Pfam" id="PF07364"/>
    </source>
</evidence>
<dbReference type="Pfam" id="PF07364">
    <property type="entry name" value="DUF1485"/>
    <property type="match status" value="1"/>
</dbReference>
<dbReference type="Pfam" id="PF07171">
    <property type="entry name" value="MlrC_C"/>
    <property type="match status" value="1"/>
</dbReference>
<reference evidence="3" key="1">
    <citation type="submission" date="2024-07" db="EMBL/GenBank/DDBJ databases">
        <title>Halotolerant mesophilic bacterium Ornithinibacillus sp. 4-3, sp. nov., isolated from soil.</title>
        <authorList>
            <person name="Sidarenka A.V."/>
            <person name="Guliayeva D.E."/>
            <person name="Leanovich S.I."/>
            <person name="Hileuskaya K.S."/>
            <person name="Akhremchuk A.E."/>
            <person name="Sikolenko M.A."/>
            <person name="Valentovich L.N."/>
        </authorList>
    </citation>
    <scope>NUCLEOTIDE SEQUENCE</scope>
    <source>
        <strain evidence="3">4-3</strain>
    </source>
</reference>
<dbReference type="AlphaFoldDB" id="A0AB39HUH9"/>
<sequence length="502" mass="55673">MRIAILELKQESNSFCYVNCQLSDFKRVYYYCGEEIIKHRGSAGTEINGFLDILNKEDVEVVPIIATHAYSSGPVTQDAIDNFAEEISKRLKQAGPLDGVLAAMHGAMVSEEDEDPEGSILKMIRKIVGDIPVIATMDLHANITQQKIKSATGIIGYRHYPHIDTRETGQRAASLLLKTVREEANPIMAMAKVPMIVPCNTDSKTGPLRKIVDEEHCLEKEEDILSVSAFPVQPWLDISGIGFSTIVITNNNTKKAKSEAIKLAKMGWDLRHEFYVKPYEVDEAIRLGLESVEKTVLLVDTADAIGAGSTGDSTAVLERMLACDVQEKCILGIVDPQVALDAATMGVKEKVRVKVGNQIDPRRGKPVEIEGIVKHISDGEFLYKGLYGGSYGNMGLSVVLEIGNISLLVSTYPTYEWDDAQYRSMGLNVEEAKLVVIKQPVNFRTTYKHLTDKVFILDTPGPASPNFKNYSYTKVTRPLHPLDEMESMDLQIIVRDSRHLTI</sequence>